<dbReference type="InterPro" id="IPR002861">
    <property type="entry name" value="Reeler_dom"/>
</dbReference>
<evidence type="ECO:0000313" key="5">
    <source>
        <dbReference type="Proteomes" id="UP000015101"/>
    </source>
</evidence>
<dbReference type="CTD" id="20200106"/>
<protein>
    <recommendedName>
        <fullName evidence="2">Reelin domain-containing protein</fullName>
    </recommendedName>
</protein>
<proteinExistence type="predicted"/>
<evidence type="ECO:0000256" key="1">
    <source>
        <dbReference type="SAM" id="SignalP"/>
    </source>
</evidence>
<name>T1EU56_HELRO</name>
<reference evidence="4" key="3">
    <citation type="submission" date="2015-06" db="UniProtKB">
        <authorList>
            <consortium name="EnsemblMetazoa"/>
        </authorList>
    </citation>
    <scope>IDENTIFICATION</scope>
</reference>
<reference evidence="5" key="1">
    <citation type="submission" date="2012-12" db="EMBL/GenBank/DDBJ databases">
        <authorList>
            <person name="Hellsten U."/>
            <person name="Grimwood J."/>
            <person name="Chapman J.A."/>
            <person name="Shapiro H."/>
            <person name="Aerts A."/>
            <person name="Otillar R.P."/>
            <person name="Terry A.Y."/>
            <person name="Boore J.L."/>
            <person name="Simakov O."/>
            <person name="Marletaz F."/>
            <person name="Cho S.-J."/>
            <person name="Edsinger-Gonzales E."/>
            <person name="Havlak P."/>
            <person name="Kuo D.-H."/>
            <person name="Larsson T."/>
            <person name="Lv J."/>
            <person name="Arendt D."/>
            <person name="Savage R."/>
            <person name="Osoegawa K."/>
            <person name="de Jong P."/>
            <person name="Lindberg D.R."/>
            <person name="Seaver E.C."/>
            <person name="Weisblat D.A."/>
            <person name="Putnam N.H."/>
            <person name="Grigoriev I.V."/>
            <person name="Rokhsar D.S."/>
        </authorList>
    </citation>
    <scope>NUCLEOTIDE SEQUENCE</scope>
</reference>
<evidence type="ECO:0000313" key="4">
    <source>
        <dbReference type="EnsemblMetazoa" id="HelroP163510"/>
    </source>
</evidence>
<accession>T1EU56</accession>
<evidence type="ECO:0000259" key="2">
    <source>
        <dbReference type="Pfam" id="PF02014"/>
    </source>
</evidence>
<dbReference type="InterPro" id="IPR042307">
    <property type="entry name" value="Reeler_sf"/>
</dbReference>
<dbReference type="EMBL" id="AMQM01001392">
    <property type="status" value="NOT_ANNOTATED_CDS"/>
    <property type="molecule type" value="Genomic_DNA"/>
</dbReference>
<dbReference type="Pfam" id="PF02014">
    <property type="entry name" value="Reeler"/>
    <property type="match status" value="1"/>
</dbReference>
<dbReference type="HOGENOM" id="CLU_1888008_0_0_1"/>
<dbReference type="GeneID" id="20200106"/>
<dbReference type="InParanoid" id="T1EU56"/>
<keyword evidence="1" id="KW-0732">Signal</keyword>
<sequence>MKVLVLISIALLLQLMEMACFTKEPPTQTCMNANLYYVGMNLQDSKPPYKIIIHREKHNLYQVSLKSSKNFKGFIIEGFDSTENRVGKFTSLDENTKYLCGRTAVTNDAPIDISQAFLTWSPKNFIGKVIFRFRH</sequence>
<dbReference type="EnsemblMetazoa" id="HelroT163510">
    <property type="protein sequence ID" value="HelroP163510"/>
    <property type="gene ID" value="HelroG163510"/>
</dbReference>
<organism evidence="4 5">
    <name type="scientific">Helobdella robusta</name>
    <name type="common">Californian leech</name>
    <dbReference type="NCBI Taxonomy" id="6412"/>
    <lineage>
        <taxon>Eukaryota</taxon>
        <taxon>Metazoa</taxon>
        <taxon>Spiralia</taxon>
        <taxon>Lophotrochozoa</taxon>
        <taxon>Annelida</taxon>
        <taxon>Clitellata</taxon>
        <taxon>Hirudinea</taxon>
        <taxon>Rhynchobdellida</taxon>
        <taxon>Glossiphoniidae</taxon>
        <taxon>Helobdella</taxon>
    </lineage>
</organism>
<dbReference type="Proteomes" id="UP000015101">
    <property type="component" value="Unassembled WGS sequence"/>
</dbReference>
<feature type="domain" description="Reelin" evidence="2">
    <location>
        <begin position="43"/>
        <end position="132"/>
    </location>
</feature>
<feature type="signal peptide" evidence="1">
    <location>
        <begin position="1"/>
        <end position="22"/>
    </location>
</feature>
<dbReference type="EMBL" id="KB097495">
    <property type="protein sequence ID" value="ESN96449.1"/>
    <property type="molecule type" value="Genomic_DNA"/>
</dbReference>
<reference evidence="3 5" key="2">
    <citation type="journal article" date="2013" name="Nature">
        <title>Insights into bilaterian evolution from three spiralian genomes.</title>
        <authorList>
            <person name="Simakov O."/>
            <person name="Marletaz F."/>
            <person name="Cho S.J."/>
            <person name="Edsinger-Gonzales E."/>
            <person name="Havlak P."/>
            <person name="Hellsten U."/>
            <person name="Kuo D.H."/>
            <person name="Larsson T."/>
            <person name="Lv J."/>
            <person name="Arendt D."/>
            <person name="Savage R."/>
            <person name="Osoegawa K."/>
            <person name="de Jong P."/>
            <person name="Grimwood J."/>
            <person name="Chapman J.A."/>
            <person name="Shapiro H."/>
            <person name="Aerts A."/>
            <person name="Otillar R.P."/>
            <person name="Terry A.Y."/>
            <person name="Boore J.L."/>
            <person name="Grigoriev I.V."/>
            <person name="Lindberg D.R."/>
            <person name="Seaver E.C."/>
            <person name="Weisblat D.A."/>
            <person name="Putnam N.H."/>
            <person name="Rokhsar D.S."/>
        </authorList>
    </citation>
    <scope>NUCLEOTIDE SEQUENCE</scope>
</reference>
<feature type="chain" id="PRO_5010980085" description="Reelin domain-containing protein" evidence="1">
    <location>
        <begin position="23"/>
        <end position="135"/>
    </location>
</feature>
<evidence type="ECO:0000313" key="3">
    <source>
        <dbReference type="EMBL" id="ESN96449.1"/>
    </source>
</evidence>
<dbReference type="KEGG" id="hro:HELRODRAFT_163510"/>
<dbReference type="Gene3D" id="2.60.40.4060">
    <property type="entry name" value="Reeler domain"/>
    <property type="match status" value="1"/>
</dbReference>
<dbReference type="AlphaFoldDB" id="T1EU56"/>
<keyword evidence="5" id="KW-1185">Reference proteome</keyword>
<dbReference type="RefSeq" id="XP_009025611.1">
    <property type="nucleotide sequence ID" value="XM_009027363.1"/>
</dbReference>
<gene>
    <name evidence="4" type="primary">20200106</name>
    <name evidence="3" type="ORF">HELRODRAFT_163510</name>
</gene>